<dbReference type="RefSeq" id="WP_082362886.1">
    <property type="nucleotide sequence ID" value="NZ_CP012159.1"/>
</dbReference>
<feature type="signal peptide" evidence="3">
    <location>
        <begin position="1"/>
        <end position="19"/>
    </location>
</feature>
<keyword evidence="2" id="KW-0378">Hydrolase</keyword>
<dbReference type="InterPro" id="IPR051816">
    <property type="entry name" value="Glycosyl_Hydrolase_31"/>
</dbReference>
<keyword evidence="2" id="KW-0326">Glycosidase</keyword>
<dbReference type="AlphaFoldDB" id="A0A0K1ELZ1"/>
<dbReference type="InterPro" id="IPR017853">
    <property type="entry name" value="GH"/>
</dbReference>
<evidence type="ECO:0000256" key="3">
    <source>
        <dbReference type="SAM" id="SignalP"/>
    </source>
</evidence>
<dbReference type="Proteomes" id="UP000067626">
    <property type="component" value="Chromosome"/>
</dbReference>
<dbReference type="InterPro" id="IPR048395">
    <property type="entry name" value="Glyco_hydro_31_C"/>
</dbReference>
<comment type="similarity">
    <text evidence="1 2">Belongs to the glycosyl hydrolase 31 family.</text>
</comment>
<keyword evidence="7" id="KW-1185">Reference proteome</keyword>
<dbReference type="SUPFAM" id="SSF51011">
    <property type="entry name" value="Glycosyl hydrolase domain"/>
    <property type="match status" value="1"/>
</dbReference>
<dbReference type="Gene3D" id="2.60.40.1760">
    <property type="entry name" value="glycosyl hydrolase (family 31)"/>
    <property type="match status" value="1"/>
</dbReference>
<dbReference type="EMBL" id="CP012159">
    <property type="protein sequence ID" value="AKT41618.1"/>
    <property type="molecule type" value="Genomic_DNA"/>
</dbReference>
<dbReference type="STRING" id="52.CMC5_058250"/>
<dbReference type="Pfam" id="PF21365">
    <property type="entry name" value="Glyco_hydro_31_3rd"/>
    <property type="match status" value="1"/>
</dbReference>
<organism evidence="6 7">
    <name type="scientific">Chondromyces crocatus</name>
    <dbReference type="NCBI Taxonomy" id="52"/>
    <lineage>
        <taxon>Bacteria</taxon>
        <taxon>Pseudomonadati</taxon>
        <taxon>Myxococcota</taxon>
        <taxon>Polyangia</taxon>
        <taxon>Polyangiales</taxon>
        <taxon>Polyangiaceae</taxon>
        <taxon>Chondromyces</taxon>
    </lineage>
</organism>
<accession>A0A0K1ELZ1</accession>
<dbReference type="PATRIC" id="fig|52.7.peg.6426"/>
<dbReference type="GO" id="GO:0005975">
    <property type="term" value="P:carbohydrate metabolic process"/>
    <property type="evidence" value="ECO:0007669"/>
    <property type="project" value="InterPro"/>
</dbReference>
<reference evidence="6 7" key="1">
    <citation type="submission" date="2015-07" db="EMBL/GenBank/DDBJ databases">
        <title>Genome analysis of myxobacterium Chondromyces crocatus Cm c5 reveals a high potential for natural compound synthesis and the genetic basis for the loss of fruiting body formation.</title>
        <authorList>
            <person name="Zaburannyi N."/>
            <person name="Bunk B."/>
            <person name="Maier J."/>
            <person name="Overmann J."/>
            <person name="Mueller R."/>
        </authorList>
    </citation>
    <scope>NUCLEOTIDE SEQUENCE [LARGE SCALE GENOMIC DNA]</scope>
    <source>
        <strain evidence="6 7">Cm c5</strain>
    </source>
</reference>
<dbReference type="OrthoDB" id="176168at2"/>
<name>A0A0K1ELZ1_CHOCO</name>
<sequence>MRRCSLLRTGSGLSVAAWAALGVLTGCGGDETTDPVGQVAELSAGEVTVRVETGTRTITLSRGDVTLMQFPADGLELGTVATVDDATNYDPYRMYVPSGLYMPLDVAWHAVHAVSVEGEEAGALRLGLDYGAGLRAGLSVEAADAGRFQVRWTPVEGSQVAYFRLRPRVDAEEGFYGLGETFDEVNHRGKVRAMQLELQAELESGYNEAHVPVPLLIGTRGWGLFVESPLPGVFAVATEAADRVDAAFGTGVFSGEGLAFHLFGEAHPLDVTRHYYEVTGYPRLPARWALGPWIWRNENDDQAQVMDDLETIRDLDLATTGYWIDRPYATAVNTFDFEAAQFPDPETMIARAHALGMRMALWHTPYLDEKSDATRLLREEASAGGFWPEVSGLVLNDWGTVVDLTNPEAMAWWQSLIRRYTDLGIEGFKLDYGEDIVPGLNTARNEWRFADGSDERSMKNLYQRFYHQAYAEMLPSDGGFLLCRAGMYGDQVNGPIIWPGDLDADFSQHEDPIGDKGRLAVGGLPASVVAGLSLGPSGFPFYGADTGGYRHGPPDKETFTRWFEQTALSTVMQIGTATSNVAWEFSAATGFDEEMLGWYRTYTRLHLRLFPYLWSYATRLLEDGRPIQRALGLAHPELGVHPRDTYLLGDELLVAPVVTRGARSREVTLPAGRWFGWWDGAVHEGGKTITVEAPLGTLPLFLREGGIVPLLRPTIDTLAPTSEPGRVDSYATSAGLLYARMAVVRGSGRGTEGTSDEAGGADGSSATRSFRVFDGAELGQARDEEGLKLRWSPGAELKEGAVLEVMGVGAKPEGVTRGGVAVGEVADEAALEGVSEGWTFVGRAGGTLVVKMGPQATEMRVTGR</sequence>
<feature type="domain" description="Glycoside hydrolase family 31 TIM barrel" evidence="4">
    <location>
        <begin position="282"/>
        <end position="615"/>
    </location>
</feature>
<feature type="domain" description="Glycosyl hydrolase family 31 C-terminal" evidence="5">
    <location>
        <begin position="624"/>
        <end position="708"/>
    </location>
</feature>
<dbReference type="SUPFAM" id="SSF74650">
    <property type="entry name" value="Galactose mutarotase-like"/>
    <property type="match status" value="1"/>
</dbReference>
<evidence type="ECO:0008006" key="8">
    <source>
        <dbReference type="Google" id="ProtNLM"/>
    </source>
</evidence>
<keyword evidence="3" id="KW-0732">Signal</keyword>
<evidence type="ECO:0000313" key="7">
    <source>
        <dbReference type="Proteomes" id="UP000067626"/>
    </source>
</evidence>
<evidence type="ECO:0000259" key="4">
    <source>
        <dbReference type="Pfam" id="PF01055"/>
    </source>
</evidence>
<dbReference type="PANTHER" id="PTHR43863:SF2">
    <property type="entry name" value="MALTASE-GLUCOAMYLASE"/>
    <property type="match status" value="1"/>
</dbReference>
<feature type="chain" id="PRO_5005459628" description="Glycoside hydrolase family 31 N-terminal domain-containing protein" evidence="3">
    <location>
        <begin position="20"/>
        <end position="864"/>
    </location>
</feature>
<evidence type="ECO:0000256" key="1">
    <source>
        <dbReference type="ARBA" id="ARBA00007806"/>
    </source>
</evidence>
<proteinExistence type="inferred from homology"/>
<dbReference type="SUPFAM" id="SSF51445">
    <property type="entry name" value="(Trans)glycosidases"/>
    <property type="match status" value="1"/>
</dbReference>
<protein>
    <recommendedName>
        <fullName evidence="8">Glycoside hydrolase family 31 N-terminal domain-containing protein</fullName>
    </recommendedName>
</protein>
<evidence type="ECO:0000313" key="6">
    <source>
        <dbReference type="EMBL" id="AKT41618.1"/>
    </source>
</evidence>
<dbReference type="CDD" id="cd14752">
    <property type="entry name" value="GH31_N"/>
    <property type="match status" value="1"/>
</dbReference>
<dbReference type="InterPro" id="IPR011013">
    <property type="entry name" value="Gal_mutarotase_sf_dom"/>
</dbReference>
<dbReference type="InterPro" id="IPR000322">
    <property type="entry name" value="Glyco_hydro_31_TIM"/>
</dbReference>
<dbReference type="Pfam" id="PF01055">
    <property type="entry name" value="Glyco_hydro_31_2nd"/>
    <property type="match status" value="1"/>
</dbReference>
<dbReference type="Gene3D" id="3.20.20.80">
    <property type="entry name" value="Glycosidases"/>
    <property type="match status" value="1"/>
</dbReference>
<gene>
    <name evidence="6" type="ORF">CMC5_058250</name>
</gene>
<evidence type="ECO:0000259" key="5">
    <source>
        <dbReference type="Pfam" id="PF21365"/>
    </source>
</evidence>
<dbReference type="PROSITE" id="PS51257">
    <property type="entry name" value="PROKAR_LIPOPROTEIN"/>
    <property type="match status" value="1"/>
</dbReference>
<dbReference type="PANTHER" id="PTHR43863">
    <property type="entry name" value="HYDROLASE, PUTATIVE (AFU_ORTHOLOGUE AFUA_1G03140)-RELATED"/>
    <property type="match status" value="1"/>
</dbReference>
<dbReference type="GO" id="GO:0030246">
    <property type="term" value="F:carbohydrate binding"/>
    <property type="evidence" value="ECO:0007669"/>
    <property type="project" value="InterPro"/>
</dbReference>
<dbReference type="InterPro" id="IPR013780">
    <property type="entry name" value="Glyco_hydro_b"/>
</dbReference>
<dbReference type="KEGG" id="ccro:CMC5_058250"/>
<dbReference type="GO" id="GO:0004553">
    <property type="term" value="F:hydrolase activity, hydrolyzing O-glycosyl compounds"/>
    <property type="evidence" value="ECO:0007669"/>
    <property type="project" value="InterPro"/>
</dbReference>
<dbReference type="Gene3D" id="2.60.40.1180">
    <property type="entry name" value="Golgi alpha-mannosidase II"/>
    <property type="match status" value="1"/>
</dbReference>
<evidence type="ECO:0000256" key="2">
    <source>
        <dbReference type="RuleBase" id="RU361185"/>
    </source>
</evidence>